<dbReference type="PANTHER" id="PTHR12526:SF510">
    <property type="entry name" value="D-INOSITOL 3-PHOSPHATE GLYCOSYLTRANSFERASE"/>
    <property type="match status" value="1"/>
</dbReference>
<feature type="domain" description="Glycosyltransferase subfamily 4-like N-terminal" evidence="4">
    <location>
        <begin position="38"/>
        <end position="173"/>
    </location>
</feature>
<evidence type="ECO:0000313" key="6">
    <source>
        <dbReference type="Proteomes" id="UP000823823"/>
    </source>
</evidence>
<dbReference type="GO" id="GO:0016757">
    <property type="term" value="F:glycosyltransferase activity"/>
    <property type="evidence" value="ECO:0007669"/>
    <property type="project" value="UniProtKB-KW"/>
</dbReference>
<evidence type="ECO:0000256" key="1">
    <source>
        <dbReference type="ARBA" id="ARBA00022676"/>
    </source>
</evidence>
<dbReference type="EMBL" id="DWZH01000100">
    <property type="protein sequence ID" value="HJB11377.1"/>
    <property type="molecule type" value="Genomic_DNA"/>
</dbReference>
<gene>
    <name evidence="5" type="ORF">H9786_12765</name>
</gene>
<name>A0A9D2RQW5_9MICO</name>
<keyword evidence="2 5" id="KW-0808">Transferase</keyword>
<keyword evidence="1 5" id="KW-0328">Glycosyltransferase</keyword>
<dbReference type="CDD" id="cd03801">
    <property type="entry name" value="GT4_PimA-like"/>
    <property type="match status" value="1"/>
</dbReference>
<dbReference type="InterPro" id="IPR001296">
    <property type="entry name" value="Glyco_trans_1"/>
</dbReference>
<dbReference type="EC" id="2.4.-.-" evidence="5"/>
<accession>A0A9D2RQW5</accession>
<feature type="domain" description="Glycosyl transferase family 1" evidence="3">
    <location>
        <begin position="190"/>
        <end position="324"/>
    </location>
</feature>
<dbReference type="Gene3D" id="3.40.50.2000">
    <property type="entry name" value="Glycogen Phosphorylase B"/>
    <property type="match status" value="3"/>
</dbReference>
<sequence length="783" mass="84776">MKVTVVTTWFPTAVAPTRGSFVVRDTLAIARHQQVRLVHLVPPADDDGTRRLVHEGIEVLRIPMDPRRPDQVLQAARHLRRALQGVDVVHSMAFSSLLPLALRRPPAPWIHTEHWSALTTPATLPLPARTGLPALSRLLTLPDRVTAVCEFLAHPIRQVRGSAPTDIIPCIVEPGAVTPRRDRSDGALRMVSTGGLIPRKDPLIAVEVLAQLVERGVDAHLEWLGEGPLRQDTSALAAQLQVSDRLSLPGSVDGAGVREALGRADLFFGPTRADNFFVSAAEAIVAGRPVVLGATGGQGEYVQPQVGALVDRQDATAYTEAILEVDARTRTLPAQDIADTIGSAFSEATVGAAYARAQQLTRTTGAPFPVRPAAAGSEDVTVAGDIEGADDVQGAAGDVEGAAGDTPPSLLVLSFSDISRDARVLKQVTMFSTDYRVMTCGYGPTPEGSTWHLQIPEELKQWRLDKRLALTGRYRRTYWEQEVVAWVVAQGLPRTDVVLANDVDTVPLALSIQPRGGVHADLHEYAPRQKEDRLAWRLFVAPYLRWICRTYVARADSVTTVGHGLASEYEREFGVHAEVVTNAAPFQELSPTPVPAPLRLVHSGGAMPSRRLDLMIEAMRDDSIDATLDLYLVPSDPGYVEQLRDMAGELPAGRVTVHDAVPYPDLHQVLNRYDVGIFVCPPTTFNLANALPNKVFDFVQARLALVVSPTPEMRSLVEDHQLGAVTRGFSAQDLAVTLSELTPASVEAAKASSHRHAHGLAADQQSGAWQSAVARLSARARLR</sequence>
<organism evidence="5 6">
    <name type="scientific">Candidatus Brachybacterium merdavium</name>
    <dbReference type="NCBI Taxonomy" id="2838513"/>
    <lineage>
        <taxon>Bacteria</taxon>
        <taxon>Bacillati</taxon>
        <taxon>Actinomycetota</taxon>
        <taxon>Actinomycetes</taxon>
        <taxon>Micrococcales</taxon>
        <taxon>Dermabacteraceae</taxon>
        <taxon>Brachybacterium</taxon>
    </lineage>
</organism>
<dbReference type="AlphaFoldDB" id="A0A9D2RQW5"/>
<dbReference type="InterPro" id="IPR028098">
    <property type="entry name" value="Glyco_trans_4-like_N"/>
</dbReference>
<comment type="caution">
    <text evidence="5">The sequence shown here is derived from an EMBL/GenBank/DDBJ whole genome shotgun (WGS) entry which is preliminary data.</text>
</comment>
<evidence type="ECO:0000256" key="2">
    <source>
        <dbReference type="ARBA" id="ARBA00022679"/>
    </source>
</evidence>
<reference evidence="5" key="2">
    <citation type="submission" date="2021-04" db="EMBL/GenBank/DDBJ databases">
        <authorList>
            <person name="Gilroy R."/>
        </authorList>
    </citation>
    <scope>NUCLEOTIDE SEQUENCE</scope>
    <source>
        <strain evidence="5">ChiHjej13B12-24818</strain>
    </source>
</reference>
<dbReference type="Pfam" id="PF13439">
    <property type="entry name" value="Glyco_transf_4"/>
    <property type="match status" value="1"/>
</dbReference>
<proteinExistence type="predicted"/>
<evidence type="ECO:0000313" key="5">
    <source>
        <dbReference type="EMBL" id="HJB11377.1"/>
    </source>
</evidence>
<dbReference type="SUPFAM" id="SSF53756">
    <property type="entry name" value="UDP-Glycosyltransferase/glycogen phosphorylase"/>
    <property type="match status" value="2"/>
</dbReference>
<dbReference type="Proteomes" id="UP000823823">
    <property type="component" value="Unassembled WGS sequence"/>
</dbReference>
<dbReference type="PANTHER" id="PTHR12526">
    <property type="entry name" value="GLYCOSYLTRANSFERASE"/>
    <property type="match status" value="1"/>
</dbReference>
<evidence type="ECO:0000259" key="3">
    <source>
        <dbReference type="Pfam" id="PF00534"/>
    </source>
</evidence>
<evidence type="ECO:0000259" key="4">
    <source>
        <dbReference type="Pfam" id="PF13439"/>
    </source>
</evidence>
<dbReference type="Pfam" id="PF00534">
    <property type="entry name" value="Glycos_transf_1"/>
    <property type="match status" value="1"/>
</dbReference>
<reference evidence="5" key="1">
    <citation type="journal article" date="2021" name="PeerJ">
        <title>Extensive microbial diversity within the chicken gut microbiome revealed by metagenomics and culture.</title>
        <authorList>
            <person name="Gilroy R."/>
            <person name="Ravi A."/>
            <person name="Getino M."/>
            <person name="Pursley I."/>
            <person name="Horton D.L."/>
            <person name="Alikhan N.F."/>
            <person name="Baker D."/>
            <person name="Gharbi K."/>
            <person name="Hall N."/>
            <person name="Watson M."/>
            <person name="Adriaenssens E.M."/>
            <person name="Foster-Nyarko E."/>
            <person name="Jarju S."/>
            <person name="Secka A."/>
            <person name="Antonio M."/>
            <person name="Oren A."/>
            <person name="Chaudhuri R.R."/>
            <person name="La Ragione R."/>
            <person name="Hildebrand F."/>
            <person name="Pallen M.J."/>
        </authorList>
    </citation>
    <scope>NUCLEOTIDE SEQUENCE</scope>
    <source>
        <strain evidence="5">ChiHjej13B12-24818</strain>
    </source>
</reference>
<protein>
    <submittedName>
        <fullName evidence="5">Glycosyltransferase</fullName>
        <ecNumber evidence="5">2.4.-.-</ecNumber>
    </submittedName>
</protein>